<proteinExistence type="predicted"/>
<gene>
    <name evidence="1" type="ORF">H9856_04955</name>
</gene>
<reference evidence="1" key="1">
    <citation type="journal article" date="2021" name="PeerJ">
        <title>Extensive microbial diversity within the chicken gut microbiome revealed by metagenomics and culture.</title>
        <authorList>
            <person name="Gilroy R."/>
            <person name="Ravi A."/>
            <person name="Getino M."/>
            <person name="Pursley I."/>
            <person name="Horton D.L."/>
            <person name="Alikhan N.F."/>
            <person name="Baker D."/>
            <person name="Gharbi K."/>
            <person name="Hall N."/>
            <person name="Watson M."/>
            <person name="Adriaenssens E.M."/>
            <person name="Foster-Nyarko E."/>
            <person name="Jarju S."/>
            <person name="Secka A."/>
            <person name="Antonio M."/>
            <person name="Oren A."/>
            <person name="Chaudhuri R.R."/>
            <person name="La Ragione R."/>
            <person name="Hildebrand F."/>
            <person name="Pallen M.J."/>
        </authorList>
    </citation>
    <scope>NUCLEOTIDE SEQUENCE</scope>
    <source>
        <strain evidence="1">ChiSxjej3B15-572</strain>
    </source>
</reference>
<comment type="caution">
    <text evidence="1">The sequence shown here is derived from an EMBL/GenBank/DDBJ whole genome shotgun (WGS) entry which is preliminary data.</text>
</comment>
<accession>A0A9D1VIA4</accession>
<reference evidence="1" key="2">
    <citation type="submission" date="2021-04" db="EMBL/GenBank/DDBJ databases">
        <authorList>
            <person name="Gilroy R."/>
        </authorList>
    </citation>
    <scope>NUCLEOTIDE SEQUENCE</scope>
    <source>
        <strain evidence="1">ChiSxjej3B15-572</strain>
    </source>
</reference>
<dbReference type="AlphaFoldDB" id="A0A9D1VIA4"/>
<dbReference type="Gene3D" id="3.40.190.10">
    <property type="entry name" value="Periplasmic binding protein-like II"/>
    <property type="match status" value="1"/>
</dbReference>
<evidence type="ECO:0000313" key="2">
    <source>
        <dbReference type="Proteomes" id="UP000824231"/>
    </source>
</evidence>
<protein>
    <submittedName>
        <fullName evidence="1">Uncharacterized protein</fullName>
    </submittedName>
</protein>
<dbReference type="Proteomes" id="UP000824231">
    <property type="component" value="Unassembled WGS sequence"/>
</dbReference>
<organism evidence="1 2">
    <name type="scientific">Candidatus Limosilactobacillus merdigallinarum</name>
    <dbReference type="NCBI Taxonomy" id="2838652"/>
    <lineage>
        <taxon>Bacteria</taxon>
        <taxon>Bacillati</taxon>
        <taxon>Bacillota</taxon>
        <taxon>Bacilli</taxon>
        <taxon>Lactobacillales</taxon>
        <taxon>Lactobacillaceae</taxon>
        <taxon>Limosilactobacillus</taxon>
    </lineage>
</organism>
<sequence length="56" mass="6348">MFGTTEFLKAVTAFSAQYPQVKVKITSGQHNQLFQLLLTDQIDLDFSDQRRALSAE</sequence>
<evidence type="ECO:0000313" key="1">
    <source>
        <dbReference type="EMBL" id="HIX35729.1"/>
    </source>
</evidence>
<dbReference type="EMBL" id="DXFH01000021">
    <property type="protein sequence ID" value="HIX35729.1"/>
    <property type="molecule type" value="Genomic_DNA"/>
</dbReference>
<name>A0A9D1VIA4_9LACO</name>
<dbReference type="SUPFAM" id="SSF53850">
    <property type="entry name" value="Periplasmic binding protein-like II"/>
    <property type="match status" value="1"/>
</dbReference>